<reference evidence="5" key="1">
    <citation type="submission" date="2017-01" db="EMBL/GenBank/DDBJ databases">
        <title>Gardnerella vaginalis bacteremia associated with severe acute encephalopathy in a young female patient: Case Report and characterization of the isolate.</title>
        <authorList>
            <person name="Tankovic J."/>
            <person name="Timinskas A."/>
            <person name="Zilnyte M."/>
            <person name="Janulaitiene M."/>
            <person name="Zvirbliene A."/>
            <person name="Pleckaityte M."/>
        </authorList>
    </citation>
    <scope>NUCLEOTIDE SEQUENCE [LARGE SCALE GENOMIC DNA]</scope>
    <source>
        <strain evidence="5">GV37</strain>
    </source>
</reference>
<organism evidence="4 5">
    <name type="scientific">Gardnerella swidsinskii</name>
    <dbReference type="NCBI Taxonomy" id="2792979"/>
    <lineage>
        <taxon>Bacteria</taxon>
        <taxon>Bacillati</taxon>
        <taxon>Actinomycetota</taxon>
        <taxon>Actinomycetes</taxon>
        <taxon>Bifidobacteriales</taxon>
        <taxon>Bifidobacteriaceae</taxon>
        <taxon>Gardnerella</taxon>
    </lineage>
</organism>
<dbReference type="EMBL" id="CP019058">
    <property type="protein sequence ID" value="APW18965.1"/>
    <property type="molecule type" value="Genomic_DNA"/>
</dbReference>
<evidence type="ECO:0000256" key="1">
    <source>
        <dbReference type="SAM" id="MobiDB-lite"/>
    </source>
</evidence>
<dbReference type="InterPro" id="IPR051675">
    <property type="entry name" value="Endo/Exo/Phosphatase_dom_1"/>
</dbReference>
<name>A0ABM6GJQ0_9BIFI</name>
<proteinExistence type="predicted"/>
<keyword evidence="5" id="KW-1185">Reference proteome</keyword>
<feature type="compositionally biased region" description="Acidic residues" evidence="1">
    <location>
        <begin position="147"/>
        <end position="160"/>
    </location>
</feature>
<dbReference type="NCBIfam" id="TIGR00426">
    <property type="entry name" value="competence protein ComEA helix-hairpin-helix repeat region"/>
    <property type="match status" value="1"/>
</dbReference>
<gene>
    <name evidence="4" type="ORF">BVL65_05350</name>
</gene>
<feature type="compositionally biased region" description="Low complexity" evidence="1">
    <location>
        <begin position="164"/>
        <end position="175"/>
    </location>
</feature>
<dbReference type="SUPFAM" id="SSF47781">
    <property type="entry name" value="RuvA domain 2-like"/>
    <property type="match status" value="1"/>
</dbReference>
<dbReference type="PANTHER" id="PTHR21180:SF32">
    <property type="entry name" value="ENDONUCLEASE_EXONUCLEASE_PHOSPHATASE FAMILY DOMAIN-CONTAINING PROTEIN 1"/>
    <property type="match status" value="1"/>
</dbReference>
<dbReference type="InterPro" id="IPR004509">
    <property type="entry name" value="Competence_ComEA_HhH"/>
</dbReference>
<dbReference type="InterPro" id="IPR010994">
    <property type="entry name" value="RuvA_2-like"/>
</dbReference>
<dbReference type="InterPro" id="IPR003583">
    <property type="entry name" value="Hlx-hairpin-Hlx_DNA-bd_motif"/>
</dbReference>
<feature type="domain" description="Helix-hairpin-helix DNA-binding motif class 1" evidence="3">
    <location>
        <begin position="218"/>
        <end position="237"/>
    </location>
</feature>
<feature type="region of interest" description="Disordered" evidence="1">
    <location>
        <begin position="117"/>
        <end position="212"/>
    </location>
</feature>
<feature type="compositionally biased region" description="Basic and acidic residues" evidence="1">
    <location>
        <begin position="120"/>
        <end position="144"/>
    </location>
</feature>
<dbReference type="RefSeq" id="WP_064621710.1">
    <property type="nucleotide sequence ID" value="NZ_CP019058.1"/>
</dbReference>
<feature type="transmembrane region" description="Helical" evidence="2">
    <location>
        <begin position="76"/>
        <end position="97"/>
    </location>
</feature>
<dbReference type="Pfam" id="PF12836">
    <property type="entry name" value="HHH_3"/>
    <property type="match status" value="1"/>
</dbReference>
<dbReference type="PANTHER" id="PTHR21180">
    <property type="entry name" value="ENDONUCLEASE/EXONUCLEASE/PHOSPHATASE FAMILY DOMAIN-CONTAINING PROTEIN 1"/>
    <property type="match status" value="1"/>
</dbReference>
<dbReference type="Proteomes" id="UP000186260">
    <property type="component" value="Chromosome"/>
</dbReference>
<protein>
    <submittedName>
        <fullName evidence="4">Competence protein ComEA</fullName>
    </submittedName>
</protein>
<evidence type="ECO:0000313" key="5">
    <source>
        <dbReference type="Proteomes" id="UP000186260"/>
    </source>
</evidence>
<evidence type="ECO:0000313" key="4">
    <source>
        <dbReference type="EMBL" id="APW18965.1"/>
    </source>
</evidence>
<feature type="compositionally biased region" description="Basic and acidic residues" evidence="1">
    <location>
        <begin position="176"/>
        <end position="197"/>
    </location>
</feature>
<keyword evidence="2" id="KW-0472">Membrane</keyword>
<feature type="compositionally biased region" description="Polar residues" evidence="1">
    <location>
        <begin position="198"/>
        <end position="212"/>
    </location>
</feature>
<feature type="domain" description="Helix-hairpin-helix DNA-binding motif class 1" evidence="3">
    <location>
        <begin position="248"/>
        <end position="267"/>
    </location>
</feature>
<evidence type="ECO:0000259" key="3">
    <source>
        <dbReference type="SMART" id="SM00278"/>
    </source>
</evidence>
<sequence>MEDFGQNFGQNYAYNFRFNKPASDLPRRRIATSLEEFSNSNFGKNFSDDYCEKACNSFDEEIISSKTSPRFHMKPVHTLALMLILVAALCASLTMLISQSLTYQRVQNEKAGAFAIENDDTSREKPSFNNVKDKNKNDDEEKSVSNESDENSGSDVSDGDDVSKGNNGSKSNNKSNKGDSNNKSDKGDSNNKSDRSNENTASHQSNTGRININTATLDQLQTLKGIGPKTAARIIAQRKRVGYFRSLEDLMQIKGIGPKTLNKFRGNVDVK</sequence>
<evidence type="ECO:0000256" key="2">
    <source>
        <dbReference type="SAM" id="Phobius"/>
    </source>
</evidence>
<dbReference type="Gene3D" id="1.10.150.320">
    <property type="entry name" value="Photosystem II 12 kDa extrinsic protein"/>
    <property type="match status" value="1"/>
</dbReference>
<keyword evidence="2" id="KW-0812">Transmembrane</keyword>
<keyword evidence="2" id="KW-1133">Transmembrane helix</keyword>
<accession>A0ABM6GJQ0</accession>
<dbReference type="SMART" id="SM00278">
    <property type="entry name" value="HhH1"/>
    <property type="match status" value="2"/>
</dbReference>